<dbReference type="OrthoDB" id="3364069at2759"/>
<feature type="transmembrane region" description="Helical" evidence="1">
    <location>
        <begin position="12"/>
        <end position="29"/>
    </location>
</feature>
<gene>
    <name evidence="2" type="ORF">I303_06571</name>
</gene>
<sequence length="63" mass="6719">MVPDTKPHKWLWQVWALVALLHIAISLVWKNVGRVGIGAVTWGGLIVALGSVFAGLGCWGGLV</sequence>
<keyword evidence="1" id="KW-0812">Transmembrane</keyword>
<name>A0A1A5ZYY0_9TREE</name>
<dbReference type="VEuPathDB" id="FungiDB:I303_06571"/>
<keyword evidence="1" id="KW-0472">Membrane</keyword>
<accession>A0A1A5ZYY0</accession>
<reference evidence="2" key="1">
    <citation type="submission" date="2013-07" db="EMBL/GenBank/DDBJ databases">
        <title>The Genome Sequence of Cryptococcus dejecticola CBS10117.</title>
        <authorList>
            <consortium name="The Broad Institute Genome Sequencing Platform"/>
            <person name="Cuomo C."/>
            <person name="Litvintseva A."/>
            <person name="Chen Y."/>
            <person name="Heitman J."/>
            <person name="Sun S."/>
            <person name="Springer D."/>
            <person name="Dromer F."/>
            <person name="Young S.K."/>
            <person name="Zeng Q."/>
            <person name="Gargeya S."/>
            <person name="Fitzgerald M."/>
            <person name="Abouelleil A."/>
            <person name="Alvarado L."/>
            <person name="Berlin A.M."/>
            <person name="Chapman S.B."/>
            <person name="Dewar J."/>
            <person name="Goldberg J."/>
            <person name="Griggs A."/>
            <person name="Gujja S."/>
            <person name="Hansen M."/>
            <person name="Howarth C."/>
            <person name="Imamovic A."/>
            <person name="Larimer J."/>
            <person name="McCowan C."/>
            <person name="Murphy C."/>
            <person name="Pearson M."/>
            <person name="Priest M."/>
            <person name="Roberts A."/>
            <person name="Saif S."/>
            <person name="Shea T."/>
            <person name="Sykes S."/>
            <person name="Wortman J."/>
            <person name="Nusbaum C."/>
            <person name="Birren B."/>
        </authorList>
    </citation>
    <scope>NUCLEOTIDE SEQUENCE [LARGE SCALE GENOMIC DNA]</scope>
    <source>
        <strain evidence="2">CBS 10117</strain>
    </source>
</reference>
<protein>
    <submittedName>
        <fullName evidence="2">Uncharacterized protein</fullName>
    </submittedName>
</protein>
<keyword evidence="1" id="KW-1133">Transmembrane helix</keyword>
<organism evidence="2">
    <name type="scientific">Kwoniella dejecticola CBS 10117</name>
    <dbReference type="NCBI Taxonomy" id="1296121"/>
    <lineage>
        <taxon>Eukaryota</taxon>
        <taxon>Fungi</taxon>
        <taxon>Dikarya</taxon>
        <taxon>Basidiomycota</taxon>
        <taxon>Agaricomycotina</taxon>
        <taxon>Tremellomycetes</taxon>
        <taxon>Tremellales</taxon>
        <taxon>Cryptococcaceae</taxon>
        <taxon>Kwoniella</taxon>
    </lineage>
</organism>
<feature type="transmembrane region" description="Helical" evidence="1">
    <location>
        <begin position="41"/>
        <end position="62"/>
    </location>
</feature>
<proteinExistence type="predicted"/>
<dbReference type="AlphaFoldDB" id="A0A1A5ZYY0"/>
<evidence type="ECO:0000256" key="1">
    <source>
        <dbReference type="SAM" id="Phobius"/>
    </source>
</evidence>
<evidence type="ECO:0000313" key="2">
    <source>
        <dbReference type="EMBL" id="OBR83012.1"/>
    </source>
</evidence>
<dbReference type="EMBL" id="KI894034">
    <property type="protein sequence ID" value="OBR83012.1"/>
    <property type="molecule type" value="Genomic_DNA"/>
</dbReference>
<dbReference type="STRING" id="1296121.A0A1A5ZYY0"/>